<organism evidence="2 3">
    <name type="scientific">Dorcoceras hygrometricum</name>
    <dbReference type="NCBI Taxonomy" id="472368"/>
    <lineage>
        <taxon>Eukaryota</taxon>
        <taxon>Viridiplantae</taxon>
        <taxon>Streptophyta</taxon>
        <taxon>Embryophyta</taxon>
        <taxon>Tracheophyta</taxon>
        <taxon>Spermatophyta</taxon>
        <taxon>Magnoliopsida</taxon>
        <taxon>eudicotyledons</taxon>
        <taxon>Gunneridae</taxon>
        <taxon>Pentapetalae</taxon>
        <taxon>asterids</taxon>
        <taxon>lamiids</taxon>
        <taxon>Lamiales</taxon>
        <taxon>Gesneriaceae</taxon>
        <taxon>Didymocarpoideae</taxon>
        <taxon>Trichosporeae</taxon>
        <taxon>Loxocarpinae</taxon>
        <taxon>Dorcoceras</taxon>
    </lineage>
</organism>
<name>A0A2Z7BFE0_9LAMI</name>
<feature type="signal peptide" evidence="1">
    <location>
        <begin position="1"/>
        <end position="25"/>
    </location>
</feature>
<evidence type="ECO:0000313" key="2">
    <source>
        <dbReference type="EMBL" id="KZV30848.1"/>
    </source>
</evidence>
<proteinExistence type="predicted"/>
<sequence length="308" mass="35202">MPVPAGSSFLFSACSWLSSFQLIYCAPAGSTWPPPDYEQLIQLWTSPLLIQLPSKCIALQRRRYILLNYREVLLRKFLEVRQMNFKPSEGSSAIDLKILDQLYDIHLFILEELKKEIQAHDLMWKKTCCSKIFEGRPRDRGAVIARTNSNTPSKCWIRTMLRTTISVFLAAFPTYSIRVPRVTLSIQTRYTPTASKVDNDKQIPQLLSIVLRRCSNIVVLQQMQESAVITTISVLLAAFPTYSIRVPRVMLSIQTKYTPTAVKVDNDKQIPQLLSIVLRRWSNIVDLQQTQESAVVITSRNNRNPVAT</sequence>
<dbReference type="AlphaFoldDB" id="A0A2Z7BFE0"/>
<dbReference type="Proteomes" id="UP000250235">
    <property type="component" value="Unassembled WGS sequence"/>
</dbReference>
<gene>
    <name evidence="2" type="ORF">F511_31535</name>
</gene>
<feature type="chain" id="PRO_5016252078" evidence="1">
    <location>
        <begin position="26"/>
        <end position="308"/>
    </location>
</feature>
<reference evidence="2 3" key="1">
    <citation type="journal article" date="2015" name="Proc. Natl. Acad. Sci. U.S.A.">
        <title>The resurrection genome of Boea hygrometrica: A blueprint for survival of dehydration.</title>
        <authorList>
            <person name="Xiao L."/>
            <person name="Yang G."/>
            <person name="Zhang L."/>
            <person name="Yang X."/>
            <person name="Zhao S."/>
            <person name="Ji Z."/>
            <person name="Zhou Q."/>
            <person name="Hu M."/>
            <person name="Wang Y."/>
            <person name="Chen M."/>
            <person name="Xu Y."/>
            <person name="Jin H."/>
            <person name="Xiao X."/>
            <person name="Hu G."/>
            <person name="Bao F."/>
            <person name="Hu Y."/>
            <person name="Wan P."/>
            <person name="Li L."/>
            <person name="Deng X."/>
            <person name="Kuang T."/>
            <person name="Xiang C."/>
            <person name="Zhu J.K."/>
            <person name="Oliver M.J."/>
            <person name="He Y."/>
        </authorList>
    </citation>
    <scope>NUCLEOTIDE SEQUENCE [LARGE SCALE GENOMIC DNA]</scope>
    <source>
        <strain evidence="3">cv. XS01</strain>
    </source>
</reference>
<protein>
    <submittedName>
        <fullName evidence="2">Uncharacterized protein</fullName>
    </submittedName>
</protein>
<keyword evidence="3" id="KW-1185">Reference proteome</keyword>
<dbReference type="EMBL" id="KV007796">
    <property type="protein sequence ID" value="KZV30848.1"/>
    <property type="molecule type" value="Genomic_DNA"/>
</dbReference>
<evidence type="ECO:0000256" key="1">
    <source>
        <dbReference type="SAM" id="SignalP"/>
    </source>
</evidence>
<keyword evidence="1" id="KW-0732">Signal</keyword>
<accession>A0A2Z7BFE0</accession>
<evidence type="ECO:0000313" key="3">
    <source>
        <dbReference type="Proteomes" id="UP000250235"/>
    </source>
</evidence>